<dbReference type="InterPro" id="IPR050277">
    <property type="entry name" value="Sodium:Solute_Symporter"/>
</dbReference>
<feature type="transmembrane region" description="Helical" evidence="8">
    <location>
        <begin position="264"/>
        <end position="287"/>
    </location>
</feature>
<evidence type="ECO:0000256" key="2">
    <source>
        <dbReference type="ARBA" id="ARBA00006434"/>
    </source>
</evidence>
<comment type="similarity">
    <text evidence="2 7">Belongs to the sodium:solute symporter (SSF) (TC 2.A.21) family.</text>
</comment>
<feature type="transmembrane region" description="Helical" evidence="8">
    <location>
        <begin position="147"/>
        <end position="168"/>
    </location>
</feature>
<evidence type="ECO:0000256" key="1">
    <source>
        <dbReference type="ARBA" id="ARBA00004141"/>
    </source>
</evidence>
<organism evidence="9 10">
    <name type="scientific">Natribacillus halophilus</name>
    <dbReference type="NCBI Taxonomy" id="549003"/>
    <lineage>
        <taxon>Bacteria</taxon>
        <taxon>Bacillati</taxon>
        <taxon>Bacillota</taxon>
        <taxon>Bacilli</taxon>
        <taxon>Bacillales</taxon>
        <taxon>Bacillaceae</taxon>
        <taxon>Natribacillus</taxon>
    </lineage>
</organism>
<reference evidence="9 10" key="1">
    <citation type="submission" date="2016-10" db="EMBL/GenBank/DDBJ databases">
        <authorList>
            <person name="de Groot N.N."/>
        </authorList>
    </citation>
    <scope>NUCLEOTIDE SEQUENCE [LARGE SCALE GENOMIC DNA]</scope>
    <source>
        <strain evidence="9 10">DSM 21771</strain>
    </source>
</reference>
<dbReference type="EMBL" id="FNEN01000007">
    <property type="protein sequence ID" value="SDI87032.1"/>
    <property type="molecule type" value="Genomic_DNA"/>
</dbReference>
<feature type="transmembrane region" description="Helical" evidence="8">
    <location>
        <begin position="74"/>
        <end position="95"/>
    </location>
</feature>
<evidence type="ECO:0000313" key="9">
    <source>
        <dbReference type="EMBL" id="SDI87032.1"/>
    </source>
</evidence>
<dbReference type="InterPro" id="IPR038377">
    <property type="entry name" value="Na/Glc_symporter_sf"/>
</dbReference>
<evidence type="ECO:0000256" key="5">
    <source>
        <dbReference type="ARBA" id="ARBA00022989"/>
    </source>
</evidence>
<dbReference type="GO" id="GO:0005886">
    <property type="term" value="C:plasma membrane"/>
    <property type="evidence" value="ECO:0007669"/>
    <property type="project" value="TreeGrafter"/>
</dbReference>
<dbReference type="GO" id="GO:0022857">
    <property type="term" value="F:transmembrane transporter activity"/>
    <property type="evidence" value="ECO:0007669"/>
    <property type="project" value="InterPro"/>
</dbReference>
<dbReference type="Proteomes" id="UP000198853">
    <property type="component" value="Unassembled WGS sequence"/>
</dbReference>
<dbReference type="PROSITE" id="PS50283">
    <property type="entry name" value="NA_SOLUT_SYMP_3"/>
    <property type="match status" value="1"/>
</dbReference>
<dbReference type="PANTHER" id="PTHR48086:SF7">
    <property type="entry name" value="SODIUM-SOLUTE SYMPORTER-RELATED"/>
    <property type="match status" value="1"/>
</dbReference>
<feature type="transmembrane region" description="Helical" evidence="8">
    <location>
        <begin position="440"/>
        <end position="460"/>
    </location>
</feature>
<protein>
    <submittedName>
        <fullName evidence="9">Solute:Na+ symporter, SSS family</fullName>
    </submittedName>
</protein>
<dbReference type="RefSeq" id="WP_245723132.1">
    <property type="nucleotide sequence ID" value="NZ_FNEN01000007.1"/>
</dbReference>
<dbReference type="AlphaFoldDB" id="A0A1G8P3L6"/>
<keyword evidence="3" id="KW-0813">Transport</keyword>
<proteinExistence type="inferred from homology"/>
<feature type="transmembrane region" description="Helical" evidence="8">
    <location>
        <begin position="116"/>
        <end position="141"/>
    </location>
</feature>
<evidence type="ECO:0000256" key="3">
    <source>
        <dbReference type="ARBA" id="ARBA00022448"/>
    </source>
</evidence>
<dbReference type="Gene3D" id="1.20.1730.10">
    <property type="entry name" value="Sodium/glucose cotransporter"/>
    <property type="match status" value="1"/>
</dbReference>
<keyword evidence="6 8" id="KW-0472">Membrane</keyword>
<dbReference type="InterPro" id="IPR001734">
    <property type="entry name" value="Na/solute_symporter"/>
</dbReference>
<evidence type="ECO:0000256" key="8">
    <source>
        <dbReference type="SAM" id="Phobius"/>
    </source>
</evidence>
<feature type="transmembrane region" description="Helical" evidence="8">
    <location>
        <begin position="45"/>
        <end position="68"/>
    </location>
</feature>
<evidence type="ECO:0000256" key="6">
    <source>
        <dbReference type="ARBA" id="ARBA00023136"/>
    </source>
</evidence>
<dbReference type="CDD" id="cd10322">
    <property type="entry name" value="SLC5sbd"/>
    <property type="match status" value="1"/>
</dbReference>
<sequence length="472" mass="50619">MDAVTAIILSSMVMLGMGIAVSFWVARRADSETWSVGGRSLPMYVIAGTQFATGMGGGVLVAHVGIGYGGGWSAITYNVLYSIGVVLLVLLASWLKKHNFTTLPNIFQKLYGENKTMMSIVTFMAIVVPFGWLCTNMVAFGNLFSEITGFSFTLLIVIFATISVLFVLPAGLKSVAWADFLYGCIMVILMIATGFYAVNSVAGGWSEVTANVPENMVSFPEGLGAIGMGTVVLWVFAILPGALTNQMSYQRIYAAKSVKTARQGFIIAAIVAATCGIWASIMGMSVLSQNPGIDNSELATGWFLNQIPIWFLAIFSAFIIATLMSTVSSAIQSVVVNITRDIYKTYINPNIGDQMLKNASRILSVVVVILAVLLSLLFPQALGWLEATYSYSAATLLVPIFLGFALRHSNFLSAKGVIGSIFVGITSTAIAQILNTTIPYAVFGVLGSLAGFLVFNMIFYKTEMKAKKDEAS</sequence>
<evidence type="ECO:0000256" key="4">
    <source>
        <dbReference type="ARBA" id="ARBA00022692"/>
    </source>
</evidence>
<feature type="transmembrane region" description="Helical" evidence="8">
    <location>
        <begin position="6"/>
        <end position="25"/>
    </location>
</feature>
<feature type="transmembrane region" description="Helical" evidence="8">
    <location>
        <begin position="362"/>
        <end position="382"/>
    </location>
</feature>
<feature type="transmembrane region" description="Helical" evidence="8">
    <location>
        <begin position="417"/>
        <end position="434"/>
    </location>
</feature>
<feature type="transmembrane region" description="Helical" evidence="8">
    <location>
        <begin position="180"/>
        <end position="202"/>
    </location>
</feature>
<evidence type="ECO:0000313" key="10">
    <source>
        <dbReference type="Proteomes" id="UP000198853"/>
    </source>
</evidence>
<keyword evidence="5 8" id="KW-1133">Transmembrane helix</keyword>
<feature type="transmembrane region" description="Helical" evidence="8">
    <location>
        <begin position="307"/>
        <end position="331"/>
    </location>
</feature>
<feature type="transmembrane region" description="Helical" evidence="8">
    <location>
        <begin position="222"/>
        <end position="243"/>
    </location>
</feature>
<dbReference type="Pfam" id="PF00474">
    <property type="entry name" value="SSF"/>
    <property type="match status" value="1"/>
</dbReference>
<feature type="transmembrane region" description="Helical" evidence="8">
    <location>
        <begin position="388"/>
        <end position="405"/>
    </location>
</feature>
<accession>A0A1G8P3L6</accession>
<evidence type="ECO:0000256" key="7">
    <source>
        <dbReference type="RuleBase" id="RU362091"/>
    </source>
</evidence>
<name>A0A1G8P3L6_9BACI</name>
<comment type="subcellular location">
    <subcellularLocation>
        <location evidence="1">Membrane</location>
        <topology evidence="1">Multi-pass membrane protein</topology>
    </subcellularLocation>
</comment>
<keyword evidence="10" id="KW-1185">Reference proteome</keyword>
<keyword evidence="4 8" id="KW-0812">Transmembrane</keyword>
<dbReference type="PANTHER" id="PTHR48086">
    <property type="entry name" value="SODIUM/PROLINE SYMPORTER-RELATED"/>
    <property type="match status" value="1"/>
</dbReference>
<gene>
    <name evidence="9" type="ORF">SAMN04488123_107179</name>
</gene>